<evidence type="ECO:0000313" key="1">
    <source>
        <dbReference type="EMBL" id="CAH2230012.1"/>
    </source>
</evidence>
<dbReference type="Proteomes" id="UP000838756">
    <property type="component" value="Unassembled WGS sequence"/>
</dbReference>
<proteinExistence type="predicted"/>
<organism evidence="1 2">
    <name type="scientific">Pararge aegeria aegeria</name>
    <dbReference type="NCBI Taxonomy" id="348720"/>
    <lineage>
        <taxon>Eukaryota</taxon>
        <taxon>Metazoa</taxon>
        <taxon>Ecdysozoa</taxon>
        <taxon>Arthropoda</taxon>
        <taxon>Hexapoda</taxon>
        <taxon>Insecta</taxon>
        <taxon>Pterygota</taxon>
        <taxon>Neoptera</taxon>
        <taxon>Endopterygota</taxon>
        <taxon>Lepidoptera</taxon>
        <taxon>Glossata</taxon>
        <taxon>Ditrysia</taxon>
        <taxon>Papilionoidea</taxon>
        <taxon>Nymphalidae</taxon>
        <taxon>Satyrinae</taxon>
        <taxon>Satyrini</taxon>
        <taxon>Parargina</taxon>
        <taxon>Pararge</taxon>
    </lineage>
</organism>
<dbReference type="AlphaFoldDB" id="A0A8S4R542"/>
<name>A0A8S4R542_9NEOP</name>
<protein>
    <submittedName>
        <fullName evidence="1">Jg20224 protein</fullName>
    </submittedName>
</protein>
<evidence type="ECO:0000313" key="2">
    <source>
        <dbReference type="Proteomes" id="UP000838756"/>
    </source>
</evidence>
<reference evidence="1" key="1">
    <citation type="submission" date="2022-03" db="EMBL/GenBank/DDBJ databases">
        <authorList>
            <person name="Lindestad O."/>
        </authorList>
    </citation>
    <scope>NUCLEOTIDE SEQUENCE</scope>
</reference>
<comment type="caution">
    <text evidence="1">The sequence shown here is derived from an EMBL/GenBank/DDBJ whole genome shotgun (WGS) entry which is preliminary data.</text>
</comment>
<keyword evidence="2" id="KW-1185">Reference proteome</keyword>
<sequence>MPYSGPVSDITCSHIGCGALPEAGRNSALAAIARVPSRRRTRNDMRAAATAAHARHLRTETLRQHHIY</sequence>
<dbReference type="EMBL" id="CAKXAJ010024767">
    <property type="protein sequence ID" value="CAH2230012.1"/>
    <property type="molecule type" value="Genomic_DNA"/>
</dbReference>
<accession>A0A8S4R542</accession>
<gene>
    <name evidence="1" type="primary">jg20224</name>
    <name evidence="1" type="ORF">PAEG_LOCUS9291</name>
</gene>